<protein>
    <recommendedName>
        <fullName evidence="1">pyridoxal kinase</fullName>
        <ecNumber evidence="1">2.7.1.35</ecNumber>
    </recommendedName>
</protein>
<keyword evidence="3" id="KW-0547">Nucleotide-binding</keyword>
<dbReference type="InterPro" id="IPR013749">
    <property type="entry name" value="PM/HMP-P_kinase-1"/>
</dbReference>
<reference evidence="8 9" key="1">
    <citation type="submission" date="2023-12" db="EMBL/GenBank/DDBJ databases">
        <title>Description of Novel Strain Fulvimarina sp. 2208YS6-2-32 isolated from Uroteuthis (Photololigo) edulis.</title>
        <authorList>
            <person name="Park J.-S."/>
        </authorList>
    </citation>
    <scope>NUCLEOTIDE SEQUENCE [LARGE SCALE GENOMIC DNA]</scope>
    <source>
        <strain evidence="8 9">2208YS6-2-32</strain>
    </source>
</reference>
<evidence type="ECO:0000313" key="8">
    <source>
        <dbReference type="EMBL" id="MDY8109002.1"/>
    </source>
</evidence>
<dbReference type="InterPro" id="IPR004625">
    <property type="entry name" value="PyrdxlKinase"/>
</dbReference>
<evidence type="ECO:0000256" key="6">
    <source>
        <dbReference type="SAM" id="MobiDB-lite"/>
    </source>
</evidence>
<dbReference type="Pfam" id="PF08543">
    <property type="entry name" value="Phos_pyr_kin"/>
    <property type="match status" value="1"/>
</dbReference>
<dbReference type="NCBIfam" id="TIGR00687">
    <property type="entry name" value="pyridox_kin"/>
    <property type="match status" value="1"/>
</dbReference>
<evidence type="ECO:0000313" key="9">
    <source>
        <dbReference type="Proteomes" id="UP001294412"/>
    </source>
</evidence>
<dbReference type="SUPFAM" id="SSF53613">
    <property type="entry name" value="Ribokinase-like"/>
    <property type="match status" value="1"/>
</dbReference>
<keyword evidence="4 8" id="KW-0418">Kinase</keyword>
<keyword evidence="2 8" id="KW-0808">Transferase</keyword>
<sequence length="304" mass="32247">MKSIFDQRRERGGGTREAGPDRATVLSISSHVVRGAVGNRAVVFALESLGHQVWSVPTITLPWHPGHGAGTQIVPDDTAFEAVCRDLAGSPFALEIEAVITGYFASKAQVEASAGLIAALRRTNPDLVYCLDPVLGDEGRLYRPPEVLAAIRESLMPLANLATPNRFELEFLTGLGAHDNGDLIDAARTLGCPQVLVTSAFAMLSGSIGNLLVGERSAELAEHRLIANGPNGGGDLTAALYLARLLEGQSPEKALRLATASVFEIVARTARTGHNEMALQKEAASLSHPMAMVQMRTLAGAKKR</sequence>
<name>A0ABU5I1J1_9HYPH</name>
<dbReference type="EMBL" id="JAXLPB010000002">
    <property type="protein sequence ID" value="MDY8109002.1"/>
    <property type="molecule type" value="Genomic_DNA"/>
</dbReference>
<keyword evidence="9" id="KW-1185">Reference proteome</keyword>
<dbReference type="Proteomes" id="UP001294412">
    <property type="component" value="Unassembled WGS sequence"/>
</dbReference>
<organism evidence="8 9">
    <name type="scientific">Fulvimarina uroteuthidis</name>
    <dbReference type="NCBI Taxonomy" id="3098149"/>
    <lineage>
        <taxon>Bacteria</taxon>
        <taxon>Pseudomonadati</taxon>
        <taxon>Pseudomonadota</taxon>
        <taxon>Alphaproteobacteria</taxon>
        <taxon>Hyphomicrobiales</taxon>
        <taxon>Aurantimonadaceae</taxon>
        <taxon>Fulvimarina</taxon>
    </lineage>
</organism>
<gene>
    <name evidence="8" type="primary">pdxY</name>
    <name evidence="8" type="ORF">U0C82_07580</name>
</gene>
<keyword evidence="5" id="KW-0067">ATP-binding</keyword>
<evidence type="ECO:0000256" key="5">
    <source>
        <dbReference type="ARBA" id="ARBA00022840"/>
    </source>
</evidence>
<evidence type="ECO:0000256" key="3">
    <source>
        <dbReference type="ARBA" id="ARBA00022741"/>
    </source>
</evidence>
<dbReference type="EC" id="2.7.1.35" evidence="1"/>
<evidence type="ECO:0000259" key="7">
    <source>
        <dbReference type="Pfam" id="PF08543"/>
    </source>
</evidence>
<dbReference type="PANTHER" id="PTHR10534">
    <property type="entry name" value="PYRIDOXAL KINASE"/>
    <property type="match status" value="1"/>
</dbReference>
<dbReference type="Gene3D" id="3.40.1190.20">
    <property type="match status" value="1"/>
</dbReference>
<dbReference type="CDD" id="cd01173">
    <property type="entry name" value="pyridoxal_pyridoxamine_kinase"/>
    <property type="match status" value="1"/>
</dbReference>
<evidence type="ECO:0000256" key="1">
    <source>
        <dbReference type="ARBA" id="ARBA00012104"/>
    </source>
</evidence>
<feature type="domain" description="Pyridoxamine kinase/Phosphomethylpyrimidine kinase" evidence="7">
    <location>
        <begin position="94"/>
        <end position="276"/>
    </location>
</feature>
<dbReference type="GO" id="GO:0008478">
    <property type="term" value="F:pyridoxal kinase activity"/>
    <property type="evidence" value="ECO:0007669"/>
    <property type="project" value="UniProtKB-EC"/>
</dbReference>
<dbReference type="RefSeq" id="WP_322186466.1">
    <property type="nucleotide sequence ID" value="NZ_JAXLPB010000002.1"/>
</dbReference>
<evidence type="ECO:0000256" key="2">
    <source>
        <dbReference type="ARBA" id="ARBA00022679"/>
    </source>
</evidence>
<evidence type="ECO:0000256" key="4">
    <source>
        <dbReference type="ARBA" id="ARBA00022777"/>
    </source>
</evidence>
<dbReference type="InterPro" id="IPR029056">
    <property type="entry name" value="Ribokinase-like"/>
</dbReference>
<accession>A0ABU5I1J1</accession>
<feature type="compositionally biased region" description="Basic and acidic residues" evidence="6">
    <location>
        <begin position="1"/>
        <end position="20"/>
    </location>
</feature>
<proteinExistence type="predicted"/>
<feature type="region of interest" description="Disordered" evidence="6">
    <location>
        <begin position="1"/>
        <end position="21"/>
    </location>
</feature>
<dbReference type="PANTHER" id="PTHR10534:SF2">
    <property type="entry name" value="PYRIDOXAL KINASE"/>
    <property type="match status" value="1"/>
</dbReference>
<comment type="caution">
    <text evidence="8">The sequence shown here is derived from an EMBL/GenBank/DDBJ whole genome shotgun (WGS) entry which is preliminary data.</text>
</comment>